<evidence type="ECO:0000259" key="9">
    <source>
        <dbReference type="PROSITE" id="PS50977"/>
    </source>
</evidence>
<evidence type="ECO:0000256" key="1">
    <source>
        <dbReference type="ARBA" id="ARBA00002291"/>
    </source>
</evidence>
<dbReference type="PANTHER" id="PTHR47506:SF6">
    <property type="entry name" value="HTH-TYPE TRANSCRIPTIONAL REPRESSOR NEMR"/>
    <property type="match status" value="1"/>
</dbReference>
<reference evidence="10" key="2">
    <citation type="submission" date="2021-01" db="EMBL/GenBank/DDBJ databases">
        <authorList>
            <person name="Hahn C.R."/>
            <person name="Youssef N.H."/>
            <person name="Elshahed M."/>
        </authorList>
    </citation>
    <scope>NUCLEOTIDE SEQUENCE</scope>
    <source>
        <strain evidence="10">Zod_Metabat.24</strain>
    </source>
</reference>
<comment type="caution">
    <text evidence="10">The sequence shown here is derived from an EMBL/GenBank/DDBJ whole genome shotgun (WGS) entry which is preliminary data.</text>
</comment>
<accession>A0A9D8PP09</accession>
<evidence type="ECO:0000256" key="7">
    <source>
        <dbReference type="ARBA" id="ARBA00030200"/>
    </source>
</evidence>
<dbReference type="PANTHER" id="PTHR47506">
    <property type="entry name" value="TRANSCRIPTIONAL REGULATORY PROTEIN"/>
    <property type="match status" value="1"/>
</dbReference>
<dbReference type="GO" id="GO:0003677">
    <property type="term" value="F:DNA binding"/>
    <property type="evidence" value="ECO:0007669"/>
    <property type="project" value="UniProtKB-UniRule"/>
</dbReference>
<gene>
    <name evidence="10" type="ORF">JW984_05830</name>
</gene>
<dbReference type="PROSITE" id="PS50977">
    <property type="entry name" value="HTH_TETR_2"/>
    <property type="match status" value="1"/>
</dbReference>
<evidence type="ECO:0000256" key="6">
    <source>
        <dbReference type="ARBA" id="ARBA00023163"/>
    </source>
</evidence>
<keyword evidence="6" id="KW-0804">Transcription</keyword>
<keyword evidence="5 8" id="KW-0238">DNA-binding</keyword>
<reference evidence="10" key="1">
    <citation type="journal article" date="2021" name="Environ. Microbiol.">
        <title>Genomic characterization of three novel Desulfobacterota classes expand the metabolic and phylogenetic diversity of the phylum.</title>
        <authorList>
            <person name="Murphy C.L."/>
            <person name="Biggerstaff J."/>
            <person name="Eichhorn A."/>
            <person name="Ewing E."/>
            <person name="Shahan R."/>
            <person name="Soriano D."/>
            <person name="Stewart S."/>
            <person name="VanMol K."/>
            <person name="Walker R."/>
            <person name="Walters P."/>
            <person name="Elshahed M.S."/>
            <person name="Youssef N.H."/>
        </authorList>
    </citation>
    <scope>NUCLEOTIDE SEQUENCE</scope>
    <source>
        <strain evidence="10">Zod_Metabat.24</strain>
    </source>
</reference>
<name>A0A9D8PP09_9DELT</name>
<evidence type="ECO:0000256" key="8">
    <source>
        <dbReference type="PROSITE-ProRule" id="PRU00335"/>
    </source>
</evidence>
<comment type="function">
    <text evidence="1">Represses transcription of the icaADBC operon necessary for biofilm production.</text>
</comment>
<evidence type="ECO:0000256" key="2">
    <source>
        <dbReference type="ARBA" id="ARBA00011738"/>
    </source>
</evidence>
<dbReference type="AlphaFoldDB" id="A0A9D8PP09"/>
<dbReference type="InterPro" id="IPR009057">
    <property type="entry name" value="Homeodomain-like_sf"/>
</dbReference>
<dbReference type="Gene3D" id="1.10.357.10">
    <property type="entry name" value="Tetracycline Repressor, domain 2"/>
    <property type="match status" value="1"/>
</dbReference>
<evidence type="ECO:0000256" key="5">
    <source>
        <dbReference type="ARBA" id="ARBA00023125"/>
    </source>
</evidence>
<evidence type="ECO:0000313" key="11">
    <source>
        <dbReference type="Proteomes" id="UP000809273"/>
    </source>
</evidence>
<evidence type="ECO:0000256" key="3">
    <source>
        <dbReference type="ARBA" id="ARBA00014341"/>
    </source>
</evidence>
<comment type="subunit">
    <text evidence="2">Homodimer.</text>
</comment>
<dbReference type="InterPro" id="IPR036271">
    <property type="entry name" value="Tet_transcr_reg_TetR-rel_C_sf"/>
</dbReference>
<dbReference type="InterPro" id="IPR041646">
    <property type="entry name" value="IcaR_C"/>
</dbReference>
<proteinExistence type="predicted"/>
<dbReference type="Pfam" id="PF18665">
    <property type="entry name" value="TetR_C_37"/>
    <property type="match status" value="1"/>
</dbReference>
<feature type="DNA-binding region" description="H-T-H motif" evidence="8">
    <location>
        <begin position="31"/>
        <end position="50"/>
    </location>
</feature>
<sequence>MKPKKISDIRKQEIVESFYQVMKKEGFKGSSIAKIAKHMEVHPSLITHYYKKKDDLVLDLVDNLLSRYEEMYAVRFENVTDPKMRFRLLLDLVFGPEWGPLIDNRVFFECYSLSLRDGRLKDRLKKMYLRFKKILIVEINSYMEHGVIRGIDPNKAANFIIALVEGIDYYRNILDDENRVQLDELRQYLKEIVVNTLEKQ</sequence>
<dbReference type="Proteomes" id="UP000809273">
    <property type="component" value="Unassembled WGS sequence"/>
</dbReference>
<protein>
    <recommendedName>
        <fullName evidence="3">Biofilm operon icaADBC HTH-type negative transcriptional regulator IcaR</fullName>
    </recommendedName>
    <alternativeName>
        <fullName evidence="7">Intercellular adhesion protein R</fullName>
    </alternativeName>
</protein>
<evidence type="ECO:0000256" key="4">
    <source>
        <dbReference type="ARBA" id="ARBA00023015"/>
    </source>
</evidence>
<organism evidence="10 11">
    <name type="scientific">Candidatus Zymogenus saltonus</name>
    <dbReference type="NCBI Taxonomy" id="2844893"/>
    <lineage>
        <taxon>Bacteria</taxon>
        <taxon>Deltaproteobacteria</taxon>
        <taxon>Candidatus Zymogenia</taxon>
        <taxon>Candidatus Zymogeniales</taxon>
        <taxon>Candidatus Zymogenaceae</taxon>
        <taxon>Candidatus Zymogenus</taxon>
    </lineage>
</organism>
<dbReference type="SUPFAM" id="SSF46689">
    <property type="entry name" value="Homeodomain-like"/>
    <property type="match status" value="1"/>
</dbReference>
<dbReference type="Pfam" id="PF00440">
    <property type="entry name" value="TetR_N"/>
    <property type="match status" value="1"/>
</dbReference>
<dbReference type="SUPFAM" id="SSF48498">
    <property type="entry name" value="Tetracyclin repressor-like, C-terminal domain"/>
    <property type="match status" value="1"/>
</dbReference>
<keyword evidence="4" id="KW-0805">Transcription regulation</keyword>
<feature type="domain" description="HTH tetR-type" evidence="9">
    <location>
        <begin position="8"/>
        <end position="68"/>
    </location>
</feature>
<dbReference type="EMBL" id="JAFGIX010000027">
    <property type="protein sequence ID" value="MBN1572702.1"/>
    <property type="molecule type" value="Genomic_DNA"/>
</dbReference>
<dbReference type="InterPro" id="IPR001647">
    <property type="entry name" value="HTH_TetR"/>
</dbReference>
<evidence type="ECO:0000313" key="10">
    <source>
        <dbReference type="EMBL" id="MBN1572702.1"/>
    </source>
</evidence>